<evidence type="ECO:0000313" key="2">
    <source>
        <dbReference type="Proteomes" id="UP000239833"/>
    </source>
</evidence>
<reference evidence="2" key="1">
    <citation type="submission" date="2017-02" db="EMBL/GenBank/DDBJ databases">
        <title>Delineation of Paenibacillus larvae strains originating from foulbrood outbreaks.</title>
        <authorList>
            <person name="Beims H."/>
            <person name="Bunk B."/>
            <person name="Sproeer C."/>
            <person name="Mohr K.I."/>
            <person name="Pradella S."/>
            <person name="Guenther G."/>
            <person name="Rohde M."/>
            <person name="von der Ohe W."/>
            <person name="Steinert M."/>
        </authorList>
    </citation>
    <scope>NUCLEOTIDE SEQUENCE [LARGE SCALE GENOMIC DNA]</scope>
    <source>
        <strain evidence="2">Eric_III</strain>
    </source>
</reference>
<organism evidence="1 2">
    <name type="scientific">Paenibacillus larvae subsp. larvae</name>
    <dbReference type="NCBI Taxonomy" id="147375"/>
    <lineage>
        <taxon>Bacteria</taxon>
        <taxon>Bacillati</taxon>
        <taxon>Bacillota</taxon>
        <taxon>Bacilli</taxon>
        <taxon>Bacillales</taxon>
        <taxon>Paenibacillaceae</taxon>
        <taxon>Paenibacillus</taxon>
    </lineage>
</organism>
<dbReference type="Proteomes" id="UP000239833">
    <property type="component" value="Chromosome"/>
</dbReference>
<name>A0A2L1U0F8_9BACL</name>
<protein>
    <submittedName>
        <fullName evidence="1">Transposase</fullName>
    </submittedName>
</protein>
<dbReference type="EMBL" id="CP019655">
    <property type="protein sequence ID" value="AVF26419.1"/>
    <property type="molecule type" value="Genomic_DNA"/>
</dbReference>
<dbReference type="AlphaFoldDB" id="A0A2L1U0F8"/>
<gene>
    <name evidence="1" type="ORF">ERICIII_02258</name>
</gene>
<proteinExistence type="predicted"/>
<evidence type="ECO:0000313" key="1">
    <source>
        <dbReference type="EMBL" id="AVF26419.1"/>
    </source>
</evidence>
<accession>A0A2L1U0F8</accession>
<sequence>MQALTVKIRIFPDQPAILRQLGNEYIRVVNQLTKRAEQLGAFPKMTTKDVETVLPSAVCNQAIRDAKSVFSKIKKLGVRPILKKSVYFVNNQNYTVSENTVAFPIVVDKKTKKTAFRATATSKRYGTVKKSQTWIDAYYRKVRKMVRSNFNRSTYKRNKQRKHHGY</sequence>